<evidence type="ECO:0000313" key="1">
    <source>
        <dbReference type="EMBL" id="KNY25535.1"/>
    </source>
</evidence>
<reference evidence="2" key="1">
    <citation type="submission" date="2015-07" db="EMBL/GenBank/DDBJ databases">
        <title>Near-Complete Genome Sequence of the Cellulolytic Bacterium Bacteroides (Pseudobacteroides) cellulosolvens ATCC 35603.</title>
        <authorList>
            <person name="Dassa B."/>
            <person name="Utturkar S.M."/>
            <person name="Klingeman D.M."/>
            <person name="Hurt R.A."/>
            <person name="Keller M."/>
            <person name="Xu J."/>
            <person name="Reddy Y.H.K."/>
            <person name="Borovok I."/>
            <person name="Grinberg I.R."/>
            <person name="Lamed R."/>
            <person name="Zhivin O."/>
            <person name="Bayer E.A."/>
            <person name="Brown S.D."/>
        </authorList>
    </citation>
    <scope>NUCLEOTIDE SEQUENCE [LARGE SCALE GENOMIC DNA]</scope>
    <source>
        <strain evidence="2">DSM 2933</strain>
    </source>
</reference>
<keyword evidence="2" id="KW-1185">Reference proteome</keyword>
<evidence type="ECO:0000313" key="2">
    <source>
        <dbReference type="Proteomes" id="UP000036923"/>
    </source>
</evidence>
<protein>
    <submittedName>
        <fullName evidence="1">Uncharacterized protein</fullName>
    </submittedName>
</protein>
<name>A0A0L6JII1_9FIRM</name>
<dbReference type="EMBL" id="LGTC01000001">
    <property type="protein sequence ID" value="KNY25535.1"/>
    <property type="molecule type" value="Genomic_DNA"/>
</dbReference>
<gene>
    <name evidence="1" type="ORF">Bccel_0795</name>
</gene>
<comment type="caution">
    <text evidence="1">The sequence shown here is derived from an EMBL/GenBank/DDBJ whole genome shotgun (WGS) entry which is preliminary data.</text>
</comment>
<organism evidence="1 2">
    <name type="scientific">Pseudobacteroides cellulosolvens ATCC 35603 = DSM 2933</name>
    <dbReference type="NCBI Taxonomy" id="398512"/>
    <lineage>
        <taxon>Bacteria</taxon>
        <taxon>Bacillati</taxon>
        <taxon>Bacillota</taxon>
        <taxon>Clostridia</taxon>
        <taxon>Eubacteriales</taxon>
        <taxon>Oscillospiraceae</taxon>
        <taxon>Pseudobacteroides</taxon>
    </lineage>
</organism>
<dbReference type="Proteomes" id="UP000036923">
    <property type="component" value="Unassembled WGS sequence"/>
</dbReference>
<proteinExistence type="predicted"/>
<dbReference type="AlphaFoldDB" id="A0A0L6JII1"/>
<accession>A0A0L6JII1</accession>
<sequence length="54" mass="6649">MKQTNKKLPLNRPPLYDVVELEQCKEDKVNFEFYMNREYAYNRDLYKSNQNNSK</sequence>